<evidence type="ECO:0000313" key="10">
    <source>
        <dbReference type="Proteomes" id="UP000520767"/>
    </source>
</evidence>
<dbReference type="GO" id="GO:0005886">
    <property type="term" value="C:plasma membrane"/>
    <property type="evidence" value="ECO:0007669"/>
    <property type="project" value="UniProtKB-SubCell"/>
</dbReference>
<comment type="caution">
    <text evidence="9">The sequence shown here is derived from an EMBL/GenBank/DDBJ whole genome shotgun (WGS) entry which is preliminary data.</text>
</comment>
<feature type="transmembrane region" description="Helical" evidence="7">
    <location>
        <begin position="265"/>
        <end position="291"/>
    </location>
</feature>
<dbReference type="PRINTS" id="PR01036">
    <property type="entry name" value="TCRTETB"/>
</dbReference>
<feature type="transmembrane region" description="Helical" evidence="7">
    <location>
        <begin position="159"/>
        <end position="180"/>
    </location>
</feature>
<dbReference type="InterPro" id="IPR036259">
    <property type="entry name" value="MFS_trans_sf"/>
</dbReference>
<dbReference type="Gene3D" id="1.20.1720.10">
    <property type="entry name" value="Multidrug resistance protein D"/>
    <property type="match status" value="1"/>
</dbReference>
<evidence type="ECO:0000256" key="7">
    <source>
        <dbReference type="SAM" id="Phobius"/>
    </source>
</evidence>
<evidence type="ECO:0000259" key="8">
    <source>
        <dbReference type="PROSITE" id="PS50850"/>
    </source>
</evidence>
<protein>
    <submittedName>
        <fullName evidence="9">EmrB/QacA subfamily drug resistance transporter</fullName>
    </submittedName>
</protein>
<dbReference type="RefSeq" id="WP_184808202.1">
    <property type="nucleotide sequence ID" value="NZ_JACHJQ010000001.1"/>
</dbReference>
<feature type="domain" description="Major facilitator superfamily (MFS) profile" evidence="8">
    <location>
        <begin position="7"/>
        <end position="519"/>
    </location>
</feature>
<dbReference type="GO" id="GO:0022857">
    <property type="term" value="F:transmembrane transporter activity"/>
    <property type="evidence" value="ECO:0007669"/>
    <property type="project" value="InterPro"/>
</dbReference>
<accession>A0A7W7PYW5</accession>
<evidence type="ECO:0000256" key="3">
    <source>
        <dbReference type="ARBA" id="ARBA00022475"/>
    </source>
</evidence>
<feature type="transmembrane region" description="Helical" evidence="7">
    <location>
        <begin position="43"/>
        <end position="61"/>
    </location>
</feature>
<dbReference type="PANTHER" id="PTHR42718">
    <property type="entry name" value="MAJOR FACILITATOR SUPERFAMILY MULTIDRUG TRANSPORTER MFSC"/>
    <property type="match status" value="1"/>
</dbReference>
<evidence type="ECO:0000256" key="4">
    <source>
        <dbReference type="ARBA" id="ARBA00022692"/>
    </source>
</evidence>
<dbReference type="InterPro" id="IPR004638">
    <property type="entry name" value="EmrB-like"/>
</dbReference>
<keyword evidence="2" id="KW-0813">Transport</keyword>
<evidence type="ECO:0000256" key="6">
    <source>
        <dbReference type="ARBA" id="ARBA00023136"/>
    </source>
</evidence>
<feature type="transmembrane region" description="Helical" evidence="7">
    <location>
        <begin position="223"/>
        <end position="244"/>
    </location>
</feature>
<feature type="transmembrane region" description="Helical" evidence="7">
    <location>
        <begin position="303"/>
        <end position="324"/>
    </location>
</feature>
<evidence type="ECO:0000256" key="1">
    <source>
        <dbReference type="ARBA" id="ARBA00004651"/>
    </source>
</evidence>
<keyword evidence="3" id="KW-1003">Cell membrane</keyword>
<keyword evidence="5 7" id="KW-1133">Transmembrane helix</keyword>
<dbReference type="Proteomes" id="UP000520767">
    <property type="component" value="Unassembled WGS sequence"/>
</dbReference>
<feature type="transmembrane region" description="Helical" evidence="7">
    <location>
        <begin position="404"/>
        <end position="425"/>
    </location>
</feature>
<dbReference type="CDD" id="cd17321">
    <property type="entry name" value="MFS_MMR_MDR_like"/>
    <property type="match status" value="1"/>
</dbReference>
<feature type="transmembrane region" description="Helical" evidence="7">
    <location>
        <begin position="98"/>
        <end position="120"/>
    </location>
</feature>
<feature type="transmembrane region" description="Helical" evidence="7">
    <location>
        <begin position="497"/>
        <end position="516"/>
    </location>
</feature>
<name>A0A7W7PYW5_9PSEU</name>
<feature type="transmembrane region" description="Helical" evidence="7">
    <location>
        <begin position="132"/>
        <end position="153"/>
    </location>
</feature>
<dbReference type="InterPro" id="IPR011701">
    <property type="entry name" value="MFS"/>
</dbReference>
<dbReference type="PANTHER" id="PTHR42718:SF42">
    <property type="entry name" value="EXPORT PROTEIN"/>
    <property type="match status" value="1"/>
</dbReference>
<gene>
    <name evidence="9" type="ORF">FHR82_000086</name>
</gene>
<feature type="transmembrane region" description="Helical" evidence="7">
    <location>
        <begin position="73"/>
        <end position="92"/>
    </location>
</feature>
<keyword evidence="4 7" id="KW-0812">Transmembrane</keyword>
<feature type="transmembrane region" description="Helical" evidence="7">
    <location>
        <begin position="331"/>
        <end position="352"/>
    </location>
</feature>
<reference evidence="9 10" key="1">
    <citation type="submission" date="2020-08" db="EMBL/GenBank/DDBJ databases">
        <title>Genomic Encyclopedia of Type Strains, Phase III (KMG-III): the genomes of soil and plant-associated and newly described type strains.</title>
        <authorList>
            <person name="Whitman W."/>
        </authorList>
    </citation>
    <scope>NUCLEOTIDE SEQUENCE [LARGE SCALE GENOMIC DNA]</scope>
    <source>
        <strain evidence="9 10">CECT 8960</strain>
    </source>
</reference>
<proteinExistence type="predicted"/>
<dbReference type="Pfam" id="PF07690">
    <property type="entry name" value="MFS_1"/>
    <property type="match status" value="1"/>
</dbReference>
<dbReference type="AlphaFoldDB" id="A0A7W7PYW5"/>
<dbReference type="Gene3D" id="1.20.1250.20">
    <property type="entry name" value="MFS general substrate transporter like domains"/>
    <property type="match status" value="1"/>
</dbReference>
<dbReference type="EMBL" id="JACHJQ010000001">
    <property type="protein sequence ID" value="MBB4903876.1"/>
    <property type="molecule type" value="Genomic_DNA"/>
</dbReference>
<evidence type="ECO:0000256" key="5">
    <source>
        <dbReference type="ARBA" id="ARBA00022989"/>
    </source>
</evidence>
<sequence>MRSPWTAMWALCACFFMIMLDSTIVTVAIPTMLTDLNANLNEIVWVNSVYLLANTVPLLITGRLGDRFGPKNVLVAGLVAFTVASAWSGLATSAGELIAARTLQGLGAALMTPQTLSFITRLFPPEKRGVPISVWGAVAGVATLAGPVLGGLLVEHVGWQWIFLINIPIGVISLLIALVALPNWQPRRELRFDPLGTVLCAAGLLALVFGVQNGQHYHWSTVAGPFTIVHILIAGVLLLVAFVWRQVTVRTREPLVPNEVFRDPVFTYANLAHAAMGFAMTGMFLPLVLYLQTVLGMSALESSALALPMALTAAGAAGLSGALWHRIGARNLIIGGFGTLAVAVGVLVYQAAPDIDPATLIPGLALAGLGIGFVFSPLTTAATAGMPPHLTGAASGVFNTSRQVGGVLGSAATGLVLQLGVAFAVPDAARQYAERLPVRYREEFVDRITEAANTASQFDSSHPPVPSDLDPDVADIVRRIVTGVFHDGFTVAAKASLMLPIAVLLLGIVAATGIRIKTKADDLESQPWSSSSHHSPPPA</sequence>
<dbReference type="SUPFAM" id="SSF103473">
    <property type="entry name" value="MFS general substrate transporter"/>
    <property type="match status" value="1"/>
</dbReference>
<dbReference type="PROSITE" id="PS50850">
    <property type="entry name" value="MFS"/>
    <property type="match status" value="1"/>
</dbReference>
<evidence type="ECO:0000256" key="2">
    <source>
        <dbReference type="ARBA" id="ARBA00022448"/>
    </source>
</evidence>
<evidence type="ECO:0000313" key="9">
    <source>
        <dbReference type="EMBL" id="MBB4903876.1"/>
    </source>
</evidence>
<dbReference type="InterPro" id="IPR020846">
    <property type="entry name" value="MFS_dom"/>
</dbReference>
<organism evidence="9 10">
    <name type="scientific">Actinophytocola algeriensis</name>
    <dbReference type="NCBI Taxonomy" id="1768010"/>
    <lineage>
        <taxon>Bacteria</taxon>
        <taxon>Bacillati</taxon>
        <taxon>Actinomycetota</taxon>
        <taxon>Actinomycetes</taxon>
        <taxon>Pseudonocardiales</taxon>
        <taxon>Pseudonocardiaceae</taxon>
    </lineage>
</organism>
<feature type="transmembrane region" description="Helical" evidence="7">
    <location>
        <begin position="364"/>
        <end position="384"/>
    </location>
</feature>
<dbReference type="NCBIfam" id="TIGR00711">
    <property type="entry name" value="efflux_EmrB"/>
    <property type="match status" value="1"/>
</dbReference>
<feature type="transmembrane region" description="Helical" evidence="7">
    <location>
        <begin position="192"/>
        <end position="211"/>
    </location>
</feature>
<keyword evidence="6 7" id="KW-0472">Membrane</keyword>
<keyword evidence="10" id="KW-1185">Reference proteome</keyword>
<comment type="subcellular location">
    <subcellularLocation>
        <location evidence="1">Cell membrane</location>
        <topology evidence="1">Multi-pass membrane protein</topology>
    </subcellularLocation>
</comment>